<dbReference type="RefSeq" id="WP_185004045.1">
    <property type="nucleotide sequence ID" value="NZ_JACHMH010000001.1"/>
</dbReference>
<dbReference type="PANTHER" id="PTHR43280:SF2">
    <property type="entry name" value="HTH-TYPE TRANSCRIPTIONAL REGULATOR EXSA"/>
    <property type="match status" value="1"/>
</dbReference>
<protein>
    <submittedName>
        <fullName evidence="5">AraC family cel operon transcriptional repressor</fullName>
    </submittedName>
</protein>
<dbReference type="SMART" id="SM00342">
    <property type="entry name" value="HTH_ARAC"/>
    <property type="match status" value="1"/>
</dbReference>
<dbReference type="InterPro" id="IPR009057">
    <property type="entry name" value="Homeodomain-like_sf"/>
</dbReference>
<dbReference type="InterPro" id="IPR014710">
    <property type="entry name" value="RmlC-like_jellyroll"/>
</dbReference>
<accession>A0A7W7CE80</accession>
<dbReference type="PROSITE" id="PS01124">
    <property type="entry name" value="HTH_ARAC_FAMILY_2"/>
    <property type="match status" value="1"/>
</dbReference>
<dbReference type="SUPFAM" id="SSF46689">
    <property type="entry name" value="Homeodomain-like"/>
    <property type="match status" value="1"/>
</dbReference>
<dbReference type="SUPFAM" id="SSF51182">
    <property type="entry name" value="RmlC-like cupins"/>
    <property type="match status" value="1"/>
</dbReference>
<feature type="domain" description="HTH araC/xylS-type" evidence="4">
    <location>
        <begin position="195"/>
        <end position="270"/>
    </location>
</feature>
<reference evidence="5 6" key="1">
    <citation type="submission" date="2020-08" db="EMBL/GenBank/DDBJ databases">
        <title>Sequencing the genomes of 1000 actinobacteria strains.</title>
        <authorList>
            <person name="Klenk H.-P."/>
        </authorList>
    </citation>
    <scope>NUCLEOTIDE SEQUENCE [LARGE SCALE GENOMIC DNA]</scope>
    <source>
        <strain evidence="5 6">DSM 44230</strain>
    </source>
</reference>
<dbReference type="GO" id="GO:0043565">
    <property type="term" value="F:sequence-specific DNA binding"/>
    <property type="evidence" value="ECO:0007669"/>
    <property type="project" value="InterPro"/>
</dbReference>
<evidence type="ECO:0000313" key="6">
    <source>
        <dbReference type="Proteomes" id="UP000533598"/>
    </source>
</evidence>
<gene>
    <name evidence="5" type="ORF">HNR67_004301</name>
</gene>
<dbReference type="InterPro" id="IPR011051">
    <property type="entry name" value="RmlC_Cupin_sf"/>
</dbReference>
<keyword evidence="6" id="KW-1185">Reference proteome</keyword>
<dbReference type="Pfam" id="PF12833">
    <property type="entry name" value="HTH_18"/>
    <property type="match status" value="1"/>
</dbReference>
<keyword evidence="3" id="KW-0804">Transcription</keyword>
<dbReference type="Gene3D" id="2.60.120.10">
    <property type="entry name" value="Jelly Rolls"/>
    <property type="match status" value="1"/>
</dbReference>
<dbReference type="Proteomes" id="UP000533598">
    <property type="component" value="Unassembled WGS sequence"/>
</dbReference>
<evidence type="ECO:0000256" key="2">
    <source>
        <dbReference type="ARBA" id="ARBA00023125"/>
    </source>
</evidence>
<dbReference type="AlphaFoldDB" id="A0A7W7CE80"/>
<dbReference type="PANTHER" id="PTHR43280">
    <property type="entry name" value="ARAC-FAMILY TRANSCRIPTIONAL REGULATOR"/>
    <property type="match status" value="1"/>
</dbReference>
<evidence type="ECO:0000256" key="1">
    <source>
        <dbReference type="ARBA" id="ARBA00023015"/>
    </source>
</evidence>
<name>A0A7W7CE80_9PSEU</name>
<dbReference type="EMBL" id="JACHMH010000001">
    <property type="protein sequence ID" value="MBB4678183.1"/>
    <property type="molecule type" value="Genomic_DNA"/>
</dbReference>
<evidence type="ECO:0000259" key="4">
    <source>
        <dbReference type="PROSITE" id="PS01124"/>
    </source>
</evidence>
<keyword evidence="1" id="KW-0805">Transcription regulation</keyword>
<proteinExistence type="predicted"/>
<evidence type="ECO:0000256" key="3">
    <source>
        <dbReference type="ARBA" id="ARBA00023163"/>
    </source>
</evidence>
<dbReference type="InterPro" id="IPR018060">
    <property type="entry name" value="HTH_AraC"/>
</dbReference>
<comment type="caution">
    <text evidence="5">The sequence shown here is derived from an EMBL/GenBank/DDBJ whole genome shotgun (WGS) entry which is preliminary data.</text>
</comment>
<organism evidence="5 6">
    <name type="scientific">Crossiella cryophila</name>
    <dbReference type="NCBI Taxonomy" id="43355"/>
    <lineage>
        <taxon>Bacteria</taxon>
        <taxon>Bacillati</taxon>
        <taxon>Actinomycetota</taxon>
        <taxon>Actinomycetes</taxon>
        <taxon>Pseudonocardiales</taxon>
        <taxon>Pseudonocardiaceae</taxon>
        <taxon>Crossiella</taxon>
    </lineage>
</organism>
<dbReference type="Gene3D" id="1.10.10.60">
    <property type="entry name" value="Homeodomain-like"/>
    <property type="match status" value="1"/>
</dbReference>
<evidence type="ECO:0000313" key="5">
    <source>
        <dbReference type="EMBL" id="MBB4678183.1"/>
    </source>
</evidence>
<dbReference type="GO" id="GO:0003700">
    <property type="term" value="F:DNA-binding transcription factor activity"/>
    <property type="evidence" value="ECO:0007669"/>
    <property type="project" value="InterPro"/>
</dbReference>
<sequence length="276" mass="29992">MVGTQLAPGQSFVAAVVELGGAGRARLNREDEHGHDLVHVFGGIGQVRSGEAISRLEEGDVLFLRAGVRHTLAAADGELLSLVLVSFPDPTWRAFADLAGLEAGRWVLDGPPPQVNLRYGDGTVPAAFRRALAGQSELARPMDLVRLWVEALPPLERALRSRAFHPVPGWLTQACVLFSSEEHLRAGVPGLLALASVSAGHLTRSMHRHYQCTPSEFVDQRRLAYAAMLLATTRLPVGAVAKRCGFNSQSYFARRFRERHGCSATEFRRSPVQSGS</sequence>
<keyword evidence="2" id="KW-0238">DNA-binding</keyword>